<feature type="compositionally biased region" description="Low complexity" evidence="6">
    <location>
        <begin position="293"/>
        <end position="332"/>
    </location>
</feature>
<dbReference type="SUPFAM" id="SSF56091">
    <property type="entry name" value="DNA ligase/mRNA capping enzyme, catalytic domain"/>
    <property type="match status" value="1"/>
</dbReference>
<dbReference type="InterPro" id="IPR036322">
    <property type="entry name" value="WD40_repeat_dom_sf"/>
</dbReference>
<dbReference type="Proteomes" id="UP000678499">
    <property type="component" value="Unassembled WGS sequence"/>
</dbReference>
<evidence type="ECO:0000256" key="5">
    <source>
        <dbReference type="ARBA" id="ARBA00023242"/>
    </source>
</evidence>
<feature type="compositionally biased region" description="Polar residues" evidence="6">
    <location>
        <begin position="275"/>
        <end position="292"/>
    </location>
</feature>
<evidence type="ECO:0000256" key="1">
    <source>
        <dbReference type="ARBA" id="ARBA00004123"/>
    </source>
</evidence>
<evidence type="ECO:0000256" key="2">
    <source>
        <dbReference type="ARBA" id="ARBA00023015"/>
    </source>
</evidence>
<keyword evidence="5" id="KW-0539">Nucleus</keyword>
<feature type="domain" description="Snurportin-1 m3G cap-binding" evidence="7">
    <location>
        <begin position="742"/>
        <end position="921"/>
    </location>
</feature>
<gene>
    <name evidence="8" type="ORF">NMOB1V02_LOCUS8977</name>
</gene>
<evidence type="ECO:0000256" key="4">
    <source>
        <dbReference type="ARBA" id="ARBA00023163"/>
    </source>
</evidence>
<dbReference type="SUPFAM" id="SSF50978">
    <property type="entry name" value="WD40 repeat-like"/>
    <property type="match status" value="1"/>
</dbReference>
<dbReference type="EMBL" id="OA884809">
    <property type="protein sequence ID" value="CAD7281330.1"/>
    <property type="molecule type" value="Genomic_DNA"/>
</dbReference>
<keyword evidence="9" id="KW-1185">Reference proteome</keyword>
<feature type="non-terminal residue" evidence="8">
    <location>
        <position position="1"/>
    </location>
</feature>
<protein>
    <recommendedName>
        <fullName evidence="7">Snurportin-1 m3G cap-binding domain-containing protein</fullName>
    </recommendedName>
</protein>
<evidence type="ECO:0000259" key="7">
    <source>
        <dbReference type="Pfam" id="PF21974"/>
    </source>
</evidence>
<keyword evidence="2" id="KW-0805">Transcription regulation</keyword>
<feature type="compositionally biased region" description="Low complexity" evidence="6">
    <location>
        <begin position="471"/>
        <end position="484"/>
    </location>
</feature>
<dbReference type="InterPro" id="IPR047857">
    <property type="entry name" value="Snurportin1_C"/>
</dbReference>
<dbReference type="GO" id="GO:0000122">
    <property type="term" value="P:negative regulation of transcription by RNA polymerase II"/>
    <property type="evidence" value="ECO:0007669"/>
    <property type="project" value="InterPro"/>
</dbReference>
<dbReference type="Gene3D" id="2.130.10.10">
    <property type="entry name" value="YVTN repeat-like/Quinoprotein amine dehydrogenase"/>
    <property type="match status" value="1"/>
</dbReference>
<feature type="region of interest" description="Disordered" evidence="6">
    <location>
        <begin position="208"/>
        <end position="332"/>
    </location>
</feature>
<dbReference type="Gene3D" id="3.30.470.30">
    <property type="entry name" value="DNA ligase/mRNA capping enzyme"/>
    <property type="match status" value="1"/>
</dbReference>
<keyword evidence="3" id="KW-0175">Coiled coil</keyword>
<dbReference type="InterPro" id="IPR015943">
    <property type="entry name" value="WD40/YVTN_repeat-like_dom_sf"/>
</dbReference>
<keyword evidence="4" id="KW-0804">Transcription</keyword>
<dbReference type="PANTHER" id="PTHR13455:SF7">
    <property type="entry name" value="SIMJANG, ISOFORM E"/>
    <property type="match status" value="1"/>
</dbReference>
<dbReference type="InterPro" id="IPR040386">
    <property type="entry name" value="P66"/>
</dbReference>
<dbReference type="InterPro" id="IPR001680">
    <property type="entry name" value="WD40_rpt"/>
</dbReference>
<feature type="compositionally biased region" description="Basic and acidic residues" evidence="6">
    <location>
        <begin position="105"/>
        <end position="117"/>
    </location>
</feature>
<feature type="compositionally biased region" description="Low complexity" evidence="6">
    <location>
        <begin position="511"/>
        <end position="521"/>
    </location>
</feature>
<dbReference type="CDD" id="cd09232">
    <property type="entry name" value="Snurportin-1_C"/>
    <property type="match status" value="1"/>
</dbReference>
<evidence type="ECO:0000313" key="8">
    <source>
        <dbReference type="EMBL" id="CAD7281330.1"/>
    </source>
</evidence>
<dbReference type="EMBL" id="CAJPEX010002772">
    <property type="protein sequence ID" value="CAG0921482.1"/>
    <property type="molecule type" value="Genomic_DNA"/>
</dbReference>
<proteinExistence type="predicted"/>
<evidence type="ECO:0000256" key="6">
    <source>
        <dbReference type="SAM" id="MobiDB-lite"/>
    </source>
</evidence>
<sequence>MESMQIDDPVVDLSVKLTPSSRKKRHSARGTHANEDSGEEDLSAKSFAAKKEKTNDLDTDDHGLRRSSRRRAEKSYAEVPDIILQSDEEKSGDEDSDDENFVLPEYKEMPESERQEKEREVALLKEKLRNEELKLVLIKELYRRHEQTRESKAVPALTKYENMNGDGPVALTVNRTNGPQAHSAPVNYHKRPEPRLPANLTITKAPVAHSQDHGSHAGSIQQPPPNMPPGLYHKMSSSVPLGPPAPSKHSSAKVQNPYRPRSSGAAMLPPDVSIRATSSSRPPSTGPQGFQGSRSQSSSVSQNSLTSATSTSSSSSQREEQQTPAQRQAAAKLALRKQLEKTLLQIPPPKPPPPEMHFIPNAANMEFIYLVGLECAVNYLLKDPNPFHAQPQKVSPAEGFRCSQCDTDFTPVWKWDKTKKCKGDGRKPVICELCVTTNVKKGLKAQHTNRLKQAFVKALQQEQEIEQRMASSPQPTTPSSGGVSATLVDDGRRSSASASASPVPKPKQRGSSNSTSSSSSSSAQSAAAAANLAAAAAAMDPAKLLAQAAASNPLLTAAHQQFLRSLPQAPMPAHLLNPNLFNPLLYPYQLAAMAADWSMQGGKMPQVPTSAASAAEIQRQTAELQRQAEAMQRQYLLDMIPHNALPQSLRELFKMEDLISGLKGVEVEALPVNAARIHPRRRQEALNAKRFGSNTENVESETRKKRVSLDFPNDYAKELRHLIDGDSTLIECVRSHNLKNALMLSEWLVEVPPNMEENWVFTLCPVGRRTLVVATQGKTKAFTKMGYLVNTFESRLPGSGSHNDDITVLDCIVSLETRTYFVLDVMCWKGNVLLDCDKECRAFFTRSRMSENSSLAETGTGHFFKFVPLDYLPCAKVELENAMRRSEDIFQGGEKLDGILFYHKLGAYTSGYTPLATWLKPHMLPDILNVSVPEEFLKTDEAMEGNPESIPISSSDMEVDKNKRSKKIKNSTNKNYDMKDADDIAGGGAGVFVGVKKETVNLVDAMTFQPNLVVPTVLWGQHAPTHCPSVVTISKDMKTIASGSLDGQVILWEMDPKTVKITPRLMLMGHNAPVLCFASASHGKDMSALISAAENGEMCLWDLQGGRCVEHTKSPNVHINFTGYYVAETNDYWLLANGYYPGVQVINPTTLQVLFTLTARISADWISALTVVKWAGKNEDVVVGVTTTGAIKTWTLTGSETANSEPYFETESRQLRCYNALKLVCCQYNPRVLLMVCSKFWQIYDTSDFSLLVSTTNPVGERFLSGEFLTTEKILMWTDSGRGYLYWLPSRSVAENRDFRTQKSGEDEAFLFCELMVKNDT</sequence>
<feature type="region of interest" description="Disordered" evidence="6">
    <location>
        <begin position="464"/>
        <end position="521"/>
    </location>
</feature>
<reference evidence="8" key="1">
    <citation type="submission" date="2020-11" db="EMBL/GenBank/DDBJ databases">
        <authorList>
            <person name="Tran Van P."/>
        </authorList>
    </citation>
    <scope>NUCLEOTIDE SEQUENCE</scope>
</reference>
<feature type="compositionally biased region" description="Acidic residues" evidence="6">
    <location>
        <begin position="90"/>
        <end position="100"/>
    </location>
</feature>
<feature type="region of interest" description="Disordered" evidence="6">
    <location>
        <begin position="942"/>
        <end position="965"/>
    </location>
</feature>
<accession>A0A7R9GG56</accession>
<evidence type="ECO:0000313" key="9">
    <source>
        <dbReference type="Proteomes" id="UP000678499"/>
    </source>
</evidence>
<dbReference type="PANTHER" id="PTHR13455">
    <property type="entry name" value="TRANSCRIPTIONAL REPRESSOR P66-RELATED"/>
    <property type="match status" value="1"/>
</dbReference>
<feature type="compositionally biased region" description="Basic and acidic residues" evidence="6">
    <location>
        <begin position="49"/>
        <end position="64"/>
    </location>
</feature>
<feature type="region of interest" description="Disordered" evidence="6">
    <location>
        <begin position="172"/>
        <end position="194"/>
    </location>
</feature>
<dbReference type="SMART" id="SM00320">
    <property type="entry name" value="WD40"/>
    <property type="match status" value="2"/>
</dbReference>
<dbReference type="GO" id="GO:0016581">
    <property type="term" value="C:NuRD complex"/>
    <property type="evidence" value="ECO:0007669"/>
    <property type="project" value="TreeGrafter"/>
</dbReference>
<feature type="region of interest" description="Disordered" evidence="6">
    <location>
        <begin position="1"/>
        <end position="117"/>
    </location>
</feature>
<organism evidence="8">
    <name type="scientific">Notodromas monacha</name>
    <dbReference type="NCBI Taxonomy" id="399045"/>
    <lineage>
        <taxon>Eukaryota</taxon>
        <taxon>Metazoa</taxon>
        <taxon>Ecdysozoa</taxon>
        <taxon>Arthropoda</taxon>
        <taxon>Crustacea</taxon>
        <taxon>Oligostraca</taxon>
        <taxon>Ostracoda</taxon>
        <taxon>Podocopa</taxon>
        <taxon>Podocopida</taxon>
        <taxon>Cypridocopina</taxon>
        <taxon>Cypridoidea</taxon>
        <taxon>Cyprididae</taxon>
        <taxon>Notodromas</taxon>
    </lineage>
</organism>
<dbReference type="Pfam" id="PF21974">
    <property type="entry name" value="SPN1_m3Gcap_bd"/>
    <property type="match status" value="1"/>
</dbReference>
<name>A0A7R9GG56_9CRUS</name>
<dbReference type="OrthoDB" id="10003593at2759"/>
<evidence type="ECO:0000256" key="3">
    <source>
        <dbReference type="ARBA" id="ARBA00023054"/>
    </source>
</evidence>
<comment type="subcellular location">
    <subcellularLocation>
        <location evidence="1">Nucleus</location>
    </subcellularLocation>
</comment>